<dbReference type="Proteomes" id="UP000076268">
    <property type="component" value="Unassembled WGS sequence"/>
</dbReference>
<dbReference type="GO" id="GO:0046872">
    <property type="term" value="F:metal ion binding"/>
    <property type="evidence" value="ECO:0007669"/>
    <property type="project" value="UniProtKB-KW"/>
</dbReference>
<dbReference type="SUPFAM" id="SSF53187">
    <property type="entry name" value="Zn-dependent exopeptidases"/>
    <property type="match status" value="1"/>
</dbReference>
<comment type="cofactor">
    <cofactor evidence="1">
        <name>Mn(2+)</name>
        <dbReference type="ChEBI" id="CHEBI:29035"/>
    </cofactor>
    <text evidence="1">The Mn(2+) ion enhances activity.</text>
</comment>
<dbReference type="GO" id="GO:0005737">
    <property type="term" value="C:cytoplasm"/>
    <property type="evidence" value="ECO:0007669"/>
    <property type="project" value="TreeGrafter"/>
</dbReference>
<dbReference type="STRING" id="1794912.AXX12_12385"/>
<dbReference type="GO" id="GO:0046657">
    <property type="term" value="P:folic acid catabolic process"/>
    <property type="evidence" value="ECO:0007669"/>
    <property type="project" value="TreeGrafter"/>
</dbReference>
<keyword evidence="1" id="KW-0464">Manganese</keyword>
<sequence length="368" mass="38801">MSSVIEVYDFLHTIPELGFQEYKTAAFLANELKKAGFTVIEKVGGTTGVIGVYDSGVDGPTMALRADIDALGHMVDGKLCAMHTCGHDAHSAMVLTAAEDLMKTGSVKQGKLKVIFQPAEELGTGALAMIKAGAVDDVDMILGVHLRPGEEVSMAQSVPALYHAAAERLQGVFHGVPAHGARPHLGVNAIDAAAAAITAVNAIHLNPNESYSIKATRFTCDAGVTNAIPAEATVIWDVRSELNSTMAKLIEKAKSAIKAGAATVGATVAVTNYQSIPAAEYTGDMIDLLSEAITAVYGPEGLREPVKTAGGEDFHFYIKEKPSIKAGYFGLGCDLTPGIHHPDMKFNKNALEKGKDVLIYAVRKVLNS</sequence>
<evidence type="ECO:0000313" key="4">
    <source>
        <dbReference type="Proteomes" id="UP000076268"/>
    </source>
</evidence>
<gene>
    <name evidence="3" type="ORF">AXX12_12385</name>
</gene>
<dbReference type="InterPro" id="IPR002933">
    <property type="entry name" value="Peptidase_M20"/>
</dbReference>
<evidence type="ECO:0000313" key="3">
    <source>
        <dbReference type="EMBL" id="KYZ75506.1"/>
    </source>
</evidence>
<feature type="binding site" evidence="1">
    <location>
        <position position="87"/>
    </location>
    <ligand>
        <name>Mn(2+)</name>
        <dbReference type="ChEBI" id="CHEBI:29035"/>
        <label>2</label>
    </ligand>
</feature>
<organism evidence="3 4">
    <name type="scientific">Anaerosporomusa subterranea</name>
    <dbReference type="NCBI Taxonomy" id="1794912"/>
    <lineage>
        <taxon>Bacteria</taxon>
        <taxon>Bacillati</taxon>
        <taxon>Bacillota</taxon>
        <taxon>Negativicutes</taxon>
        <taxon>Acetonemataceae</taxon>
        <taxon>Anaerosporomusa</taxon>
    </lineage>
</organism>
<feature type="binding site" evidence="1">
    <location>
        <position position="340"/>
    </location>
    <ligand>
        <name>Mn(2+)</name>
        <dbReference type="ChEBI" id="CHEBI:29035"/>
        <label>2</label>
    </ligand>
</feature>
<feature type="binding site" evidence="1">
    <location>
        <position position="145"/>
    </location>
    <ligand>
        <name>Mn(2+)</name>
        <dbReference type="ChEBI" id="CHEBI:29035"/>
        <label>2</label>
    </ligand>
</feature>
<dbReference type="AlphaFoldDB" id="A0A154BNJ8"/>
<dbReference type="RefSeq" id="WP_066244160.1">
    <property type="nucleotide sequence ID" value="NZ_LSGP01000023.1"/>
</dbReference>
<dbReference type="GO" id="GO:0071713">
    <property type="term" value="F:para-aminobenzoyl-glutamate hydrolase activity"/>
    <property type="evidence" value="ECO:0007669"/>
    <property type="project" value="TreeGrafter"/>
</dbReference>
<dbReference type="InterPro" id="IPR052030">
    <property type="entry name" value="Peptidase_M20/M20A_hydrolases"/>
</dbReference>
<evidence type="ECO:0000259" key="2">
    <source>
        <dbReference type="Pfam" id="PF07687"/>
    </source>
</evidence>
<reference evidence="3 4" key="1">
    <citation type="submission" date="2016-02" db="EMBL/GenBank/DDBJ databases">
        <title>Anaerosporomusa subterraneum gen. nov., sp. nov., a spore-forming obligate anaerobe isolated from saprolite.</title>
        <authorList>
            <person name="Choi J.K."/>
            <person name="Shah M."/>
            <person name="Yee N."/>
        </authorList>
    </citation>
    <scope>NUCLEOTIDE SEQUENCE [LARGE SCALE GENOMIC DNA]</scope>
    <source>
        <strain evidence="3 4">RU4</strain>
    </source>
</reference>
<keyword evidence="1" id="KW-0479">Metal-binding</keyword>
<dbReference type="PANTHER" id="PTHR30575:SF3">
    <property type="entry name" value="PEPTIDASE M20 DIMERISATION DOMAIN-CONTAINING PROTEIN"/>
    <property type="match status" value="1"/>
</dbReference>
<dbReference type="InterPro" id="IPR011650">
    <property type="entry name" value="Peptidase_M20_dimer"/>
</dbReference>
<protein>
    <submittedName>
        <fullName evidence="3">Peptidase M20</fullName>
    </submittedName>
</protein>
<dbReference type="Gene3D" id="3.30.70.360">
    <property type="match status" value="1"/>
</dbReference>
<dbReference type="SUPFAM" id="SSF55031">
    <property type="entry name" value="Bacterial exopeptidase dimerisation domain"/>
    <property type="match status" value="1"/>
</dbReference>
<feature type="binding site" evidence="1">
    <location>
        <position position="85"/>
    </location>
    <ligand>
        <name>Mn(2+)</name>
        <dbReference type="ChEBI" id="CHEBI:29035"/>
        <label>2</label>
    </ligand>
</feature>
<accession>A0A154BNJ8</accession>
<dbReference type="InterPro" id="IPR036264">
    <property type="entry name" value="Bact_exopeptidase_dim_dom"/>
</dbReference>
<proteinExistence type="predicted"/>
<dbReference type="OrthoDB" id="9776731at2"/>
<dbReference type="Gene3D" id="3.40.630.10">
    <property type="entry name" value="Zn peptidases"/>
    <property type="match status" value="1"/>
</dbReference>
<dbReference type="NCBIfam" id="TIGR01891">
    <property type="entry name" value="amidohydrolases"/>
    <property type="match status" value="1"/>
</dbReference>
<evidence type="ECO:0000256" key="1">
    <source>
        <dbReference type="PIRSR" id="PIRSR005962-1"/>
    </source>
</evidence>
<name>A0A154BNJ8_ANASB</name>
<comment type="caution">
    <text evidence="3">The sequence shown here is derived from an EMBL/GenBank/DDBJ whole genome shotgun (WGS) entry which is preliminary data.</text>
</comment>
<dbReference type="Pfam" id="PF01546">
    <property type="entry name" value="Peptidase_M20"/>
    <property type="match status" value="1"/>
</dbReference>
<feature type="binding site" evidence="1">
    <location>
        <position position="121"/>
    </location>
    <ligand>
        <name>Mn(2+)</name>
        <dbReference type="ChEBI" id="CHEBI:29035"/>
        <label>2</label>
    </ligand>
</feature>
<dbReference type="EMBL" id="LSGP01000023">
    <property type="protein sequence ID" value="KYZ75506.1"/>
    <property type="molecule type" value="Genomic_DNA"/>
</dbReference>
<dbReference type="Pfam" id="PF07687">
    <property type="entry name" value="M20_dimer"/>
    <property type="match status" value="1"/>
</dbReference>
<dbReference type="InterPro" id="IPR017439">
    <property type="entry name" value="Amidohydrolase"/>
</dbReference>
<dbReference type="GO" id="GO:0016805">
    <property type="term" value="F:dipeptidase activity"/>
    <property type="evidence" value="ECO:0007669"/>
    <property type="project" value="TreeGrafter"/>
</dbReference>
<feature type="domain" description="Peptidase M20 dimerisation" evidence="2">
    <location>
        <begin position="173"/>
        <end position="260"/>
    </location>
</feature>
<dbReference type="PIRSF" id="PIRSF005962">
    <property type="entry name" value="Pept_M20D_amidohydro"/>
    <property type="match status" value="1"/>
</dbReference>
<dbReference type="PANTHER" id="PTHR30575">
    <property type="entry name" value="PEPTIDASE M20"/>
    <property type="match status" value="1"/>
</dbReference>
<keyword evidence="4" id="KW-1185">Reference proteome</keyword>